<sequence length="361" mass="40683">MKVFIWLVLLIAFAGSMFSMKVISRLELGAAPFKIEKVKNIHGTYYIVLLKGTSELLVLDSAFKPLRFIEDVKNEGLNDFIINNEKLYCFGFFSGRLLVIDISGRPASWKIKKKVSTGERIITGTFLDKRLGILSMDKRFLIIDTVNFKIINKIDLPVEALSIIADKRFFYITLFYNFDLVKKMFETDYGLFVVDGEGKIHKKIVLGRRPSYILQDLNNLYVVNYLDGTLDVVSKEKFERIKQYKLGKLPNFPVMDGRYIWVPCIGSDSIYRIDLNSGTISNFAISGSGPIRVLVGSGVQFALSVISGTIEKFDAYGKSIELLELHGYPIDAVLNANKIAVLLQEDWLNGGAMGTLIVLEP</sequence>
<protein>
    <submittedName>
        <fullName evidence="1">Uncharacterized protein</fullName>
    </submittedName>
</protein>
<evidence type="ECO:0000313" key="1">
    <source>
        <dbReference type="EMBL" id="AKI97150.1"/>
    </source>
</evidence>
<dbReference type="SUPFAM" id="SSF51004">
    <property type="entry name" value="C-terminal (heme d1) domain of cytochrome cd1-nitrite reductase"/>
    <property type="match status" value="1"/>
</dbReference>
<dbReference type="EMBL" id="CP011232">
    <property type="protein sequence ID" value="AKI97150.1"/>
    <property type="molecule type" value="Genomic_DNA"/>
</dbReference>
<dbReference type="RefSeq" id="WP_047754284.1">
    <property type="nucleotide sequence ID" value="NZ_CAJUHA010000013.1"/>
</dbReference>
<name>A0A0G2Z6C0_9BACT</name>
<dbReference type="AlphaFoldDB" id="A0A0G2Z6C0"/>
<reference evidence="1 2" key="1">
    <citation type="submission" date="2015-04" db="EMBL/GenBank/DDBJ databases">
        <title>Complete Genome Sequence of Kosmotoga pacifica SLHLJ1.</title>
        <authorList>
            <person name="Jiang L.J."/>
            <person name="Shao Z.Z."/>
            <person name="Jebbar M."/>
        </authorList>
    </citation>
    <scope>NUCLEOTIDE SEQUENCE [LARGE SCALE GENOMIC DNA]</scope>
    <source>
        <strain evidence="1 2">SLHLJ1</strain>
    </source>
</reference>
<dbReference type="PATRIC" id="fig|1330330.3.peg.846"/>
<dbReference type="OrthoDB" id="43818at2"/>
<dbReference type="Gene3D" id="2.130.10.10">
    <property type="entry name" value="YVTN repeat-like/Quinoprotein amine dehydrogenase"/>
    <property type="match status" value="1"/>
</dbReference>
<keyword evidence="2" id="KW-1185">Reference proteome</keyword>
<evidence type="ECO:0000313" key="2">
    <source>
        <dbReference type="Proteomes" id="UP000035159"/>
    </source>
</evidence>
<dbReference type="KEGG" id="kpf:IX53_04230"/>
<gene>
    <name evidence="1" type="ORF">IX53_04230</name>
</gene>
<dbReference type="InterPro" id="IPR011048">
    <property type="entry name" value="Haem_d1_sf"/>
</dbReference>
<organism evidence="1 2">
    <name type="scientific">Kosmotoga pacifica</name>
    <dbReference type="NCBI Taxonomy" id="1330330"/>
    <lineage>
        <taxon>Bacteria</taxon>
        <taxon>Thermotogati</taxon>
        <taxon>Thermotogota</taxon>
        <taxon>Thermotogae</taxon>
        <taxon>Kosmotogales</taxon>
        <taxon>Kosmotogaceae</taxon>
        <taxon>Kosmotoga</taxon>
    </lineage>
</organism>
<dbReference type="Proteomes" id="UP000035159">
    <property type="component" value="Chromosome"/>
</dbReference>
<accession>A0A0G2Z6C0</accession>
<proteinExistence type="predicted"/>
<dbReference type="InterPro" id="IPR015943">
    <property type="entry name" value="WD40/YVTN_repeat-like_dom_sf"/>
</dbReference>